<protein>
    <submittedName>
        <fullName evidence="2">Uncharacterized protein</fullName>
    </submittedName>
</protein>
<evidence type="ECO:0000313" key="2">
    <source>
        <dbReference type="EMBL" id="MBB5034511.1"/>
    </source>
</evidence>
<dbReference type="RefSeq" id="WP_184342393.1">
    <property type="nucleotide sequence ID" value="NZ_JACHIG010000010.1"/>
</dbReference>
<organism evidence="2 3">
    <name type="scientific">Prosthecobacter vanneervenii</name>
    <dbReference type="NCBI Taxonomy" id="48466"/>
    <lineage>
        <taxon>Bacteria</taxon>
        <taxon>Pseudomonadati</taxon>
        <taxon>Verrucomicrobiota</taxon>
        <taxon>Verrucomicrobiia</taxon>
        <taxon>Verrucomicrobiales</taxon>
        <taxon>Verrucomicrobiaceae</taxon>
        <taxon>Prosthecobacter</taxon>
    </lineage>
</organism>
<evidence type="ECO:0000256" key="1">
    <source>
        <dbReference type="SAM" id="MobiDB-lite"/>
    </source>
</evidence>
<dbReference type="AlphaFoldDB" id="A0A7W7YE45"/>
<dbReference type="EMBL" id="JACHIG010000010">
    <property type="protein sequence ID" value="MBB5034511.1"/>
    <property type="molecule type" value="Genomic_DNA"/>
</dbReference>
<evidence type="ECO:0000313" key="3">
    <source>
        <dbReference type="Proteomes" id="UP000590740"/>
    </source>
</evidence>
<name>A0A7W7YE45_9BACT</name>
<accession>A0A7W7YE45</accession>
<reference evidence="2 3" key="1">
    <citation type="submission" date="2020-08" db="EMBL/GenBank/DDBJ databases">
        <title>Genomic Encyclopedia of Type Strains, Phase IV (KMG-IV): sequencing the most valuable type-strain genomes for metagenomic binning, comparative biology and taxonomic classification.</title>
        <authorList>
            <person name="Goeker M."/>
        </authorList>
    </citation>
    <scope>NUCLEOTIDE SEQUENCE [LARGE SCALE GENOMIC DNA]</scope>
    <source>
        <strain evidence="2 3">DSM 12252</strain>
    </source>
</reference>
<sequence length="516" mass="56936">MLRRLFSKRTARVLLWLFISLLTLVVLLHVWTNWSGARRWAAARVLVENEGETFDFHSLLPQTPPEAQNLLAIEPLRGIAAVVEGDASKGEPGTRRKALEALKWTGTAPAAQGVASGQATDFRDWVKFLRDSKYLDLPATPEPTARDVLAALDARHPLLKQISDAVPTRPLAMFTPGLHERPLPELLLSMPLPHYTAVQGQGRALGLRARAALAAGDSAEATRSILAVHLMAQACEQEPLLISFLVGHSLETLALEPLWQGLKDRSFTPEDLQRLQSAFSSPDQTTRAMLQAMRGEMAAGYNALDLLQQTASGRRAMDEMLSGALSASGRSTSRALLRLVPGGLFDHWKSVLVELEMQQLILPLKQDGLHAALTASEKMMEALKQRSNVLRHPDYLVARLLLPSVTQVSCNALLIDARRRQALTALALERFFVKNARYPAALAELAPDYLPAIPTDPCDSQPLRYRTTPAGRYALWSIAFDGKDDSGKVTPDSKTSPKLSKREYKGDWTWTYDPVK</sequence>
<comment type="caution">
    <text evidence="2">The sequence shown here is derived from an EMBL/GenBank/DDBJ whole genome shotgun (WGS) entry which is preliminary data.</text>
</comment>
<proteinExistence type="predicted"/>
<gene>
    <name evidence="2" type="ORF">HNQ65_004116</name>
</gene>
<keyword evidence="3" id="KW-1185">Reference proteome</keyword>
<dbReference type="Proteomes" id="UP000590740">
    <property type="component" value="Unassembled WGS sequence"/>
</dbReference>
<feature type="region of interest" description="Disordered" evidence="1">
    <location>
        <begin position="482"/>
        <end position="502"/>
    </location>
</feature>